<dbReference type="InterPro" id="IPR016147">
    <property type="entry name" value="Pili_assmbl_chaperone_N"/>
</dbReference>
<dbReference type="HOGENOM" id="CLU_082344_1_0_5"/>
<name>A0A0A7PCC3_9SPHN</name>
<proteinExistence type="predicted"/>
<sequence length="284" mass="30886">MLPLSVCSDAILQERLGELVLFRKSLILAFAAATLAVGASPVEAARVTPMTVEMAPTGRGSTARIEVTNSEDRNLPVELRMYRGDVNEAGELTLTPADEKFVVFPPQVVIAPNAQQVFRIQYLPSEPLTKSEVYYAAVTQIPVDLDPTISRIQVVMRFNVLVNIVPEGTKAEPVVTSAKALVRETVVPPDERLPVDQQKPKTVTERGVEVRIENRGTRFFAAGRTGWTIAGTREDGTAFSESRTAGRMSDAIGFGLIPPGGARIFFVPVEEPLREEGVSIKIGE</sequence>
<gene>
    <name evidence="2" type="ORF">SKP52_03580</name>
</gene>
<dbReference type="PANTHER" id="PTHR30251">
    <property type="entry name" value="PILUS ASSEMBLY CHAPERONE"/>
    <property type="match status" value="1"/>
</dbReference>
<dbReference type="Pfam" id="PF00345">
    <property type="entry name" value="PapD_N"/>
    <property type="match status" value="1"/>
</dbReference>
<accession>A0A0A7PCC3</accession>
<dbReference type="AlphaFoldDB" id="A0A0A7PCC3"/>
<dbReference type="GO" id="GO:0030288">
    <property type="term" value="C:outer membrane-bounded periplasmic space"/>
    <property type="evidence" value="ECO:0007669"/>
    <property type="project" value="InterPro"/>
</dbReference>
<dbReference type="InterPro" id="IPR008962">
    <property type="entry name" value="PapD-like_sf"/>
</dbReference>
<protein>
    <recommendedName>
        <fullName evidence="1">Pili assembly chaperone N-terminal domain-containing protein</fullName>
    </recommendedName>
</protein>
<dbReference type="GO" id="GO:0071555">
    <property type="term" value="P:cell wall organization"/>
    <property type="evidence" value="ECO:0007669"/>
    <property type="project" value="InterPro"/>
</dbReference>
<evidence type="ECO:0000259" key="1">
    <source>
        <dbReference type="Pfam" id="PF00345"/>
    </source>
</evidence>
<keyword evidence="3" id="KW-1185">Reference proteome</keyword>
<dbReference type="EMBL" id="CP009122">
    <property type="protein sequence ID" value="AJA07645.1"/>
    <property type="molecule type" value="Genomic_DNA"/>
</dbReference>
<organism evidence="2 3">
    <name type="scientific">Sphingopyxis fribergensis</name>
    <dbReference type="NCBI Taxonomy" id="1515612"/>
    <lineage>
        <taxon>Bacteria</taxon>
        <taxon>Pseudomonadati</taxon>
        <taxon>Pseudomonadota</taxon>
        <taxon>Alphaproteobacteria</taxon>
        <taxon>Sphingomonadales</taxon>
        <taxon>Sphingomonadaceae</taxon>
        <taxon>Sphingopyxis</taxon>
    </lineage>
</organism>
<dbReference type="KEGG" id="sphk:SKP52_03580"/>
<dbReference type="Proteomes" id="UP000030907">
    <property type="component" value="Chromosome"/>
</dbReference>
<dbReference type="Gene3D" id="2.60.40.10">
    <property type="entry name" value="Immunoglobulins"/>
    <property type="match status" value="1"/>
</dbReference>
<dbReference type="STRING" id="1515612.SKP52_03580"/>
<evidence type="ECO:0000313" key="3">
    <source>
        <dbReference type="Proteomes" id="UP000030907"/>
    </source>
</evidence>
<reference evidence="2 3" key="1">
    <citation type="journal article" date="2015" name="Int. J. Syst. Evol. Microbiol.">
        <title>Description of Sphingopyxis fribergensis sp. nov. - a soil bacterium with the ability to degrade styrene and phenylacetic acid.</title>
        <authorList>
            <person name="Oelschlagel M."/>
            <person name="Ruckert C."/>
            <person name="Kalinowski J."/>
            <person name="Schmidt G."/>
            <person name="Schlomann M."/>
            <person name="Tischler D."/>
        </authorList>
    </citation>
    <scope>NUCLEOTIDE SEQUENCE [LARGE SCALE GENOMIC DNA]</scope>
    <source>
        <strain evidence="2 3">Kp5.2</strain>
    </source>
</reference>
<dbReference type="InterPro" id="IPR050643">
    <property type="entry name" value="Periplasmic_pilus_chap"/>
</dbReference>
<dbReference type="PANTHER" id="PTHR30251:SF4">
    <property type="entry name" value="SLR1668 PROTEIN"/>
    <property type="match status" value="1"/>
</dbReference>
<feature type="domain" description="Pili assembly chaperone N-terminal" evidence="1">
    <location>
        <begin position="61"/>
        <end position="168"/>
    </location>
</feature>
<evidence type="ECO:0000313" key="2">
    <source>
        <dbReference type="EMBL" id="AJA07645.1"/>
    </source>
</evidence>
<dbReference type="InterPro" id="IPR013783">
    <property type="entry name" value="Ig-like_fold"/>
</dbReference>
<dbReference type="OrthoDB" id="369595at2"/>
<dbReference type="SUPFAM" id="SSF49354">
    <property type="entry name" value="PapD-like"/>
    <property type="match status" value="1"/>
</dbReference>